<name>A0A0A4A9C7_9GAMM</name>
<accession>A0A0A4A9C7</accession>
<dbReference type="GO" id="GO:0006047">
    <property type="term" value="P:UDP-N-acetylglucosamine metabolic process"/>
    <property type="evidence" value="ECO:0007669"/>
    <property type="project" value="TreeGrafter"/>
</dbReference>
<dbReference type="PROSITE" id="PS51464">
    <property type="entry name" value="SIS"/>
    <property type="match status" value="1"/>
</dbReference>
<dbReference type="GO" id="GO:0004360">
    <property type="term" value="F:glutamine-fructose-6-phosphate transaminase (isomerizing) activity"/>
    <property type="evidence" value="ECO:0007669"/>
    <property type="project" value="TreeGrafter"/>
</dbReference>
<dbReference type="PANTHER" id="PTHR10937">
    <property type="entry name" value="GLUCOSAMINE--FRUCTOSE-6-PHOSPHATE AMINOTRANSFERASE, ISOMERIZING"/>
    <property type="match status" value="1"/>
</dbReference>
<dbReference type="Proteomes" id="UP000030351">
    <property type="component" value="Unassembled WGS sequence"/>
</dbReference>
<dbReference type="Gene3D" id="3.40.50.12570">
    <property type="match status" value="1"/>
</dbReference>
<reference evidence="2 3" key="1">
    <citation type="submission" date="2014-10" db="EMBL/GenBank/DDBJ databases">
        <title>Genome sequence of Erwinia typographi M043b.</title>
        <authorList>
            <person name="Chan K.-G."/>
            <person name="Tan W.-S."/>
        </authorList>
    </citation>
    <scope>NUCLEOTIDE SEQUENCE [LARGE SCALE GENOMIC DNA]</scope>
    <source>
        <strain evidence="2 3">M043b</strain>
    </source>
</reference>
<dbReference type="SUPFAM" id="SSF53697">
    <property type="entry name" value="SIS domain"/>
    <property type="match status" value="1"/>
</dbReference>
<dbReference type="CDD" id="cd05009">
    <property type="entry name" value="SIS_GlmS_GlmD_2"/>
    <property type="match status" value="1"/>
</dbReference>
<dbReference type="Pfam" id="PF01380">
    <property type="entry name" value="SIS"/>
    <property type="match status" value="1"/>
</dbReference>
<organism evidence="2 3">
    <name type="scientific">Erwinia typographi</name>
    <dbReference type="NCBI Taxonomy" id="371042"/>
    <lineage>
        <taxon>Bacteria</taxon>
        <taxon>Pseudomonadati</taxon>
        <taxon>Pseudomonadota</taxon>
        <taxon>Gammaproteobacteria</taxon>
        <taxon>Enterobacterales</taxon>
        <taxon>Erwiniaceae</taxon>
        <taxon>Erwinia</taxon>
    </lineage>
</organism>
<dbReference type="InterPro" id="IPR001347">
    <property type="entry name" value="SIS_dom"/>
</dbReference>
<dbReference type="InterPro" id="IPR035488">
    <property type="entry name" value="FrlB_SIS"/>
</dbReference>
<dbReference type="AlphaFoldDB" id="A0A0A4A9C7"/>
<dbReference type="InterPro" id="IPR035490">
    <property type="entry name" value="GlmS/FrlB_SIS"/>
</dbReference>
<dbReference type="RefSeq" id="WP_034891551.1">
    <property type="nucleotide sequence ID" value="NZ_JRUQ01000028.1"/>
</dbReference>
<dbReference type="PANTHER" id="PTHR10937:SF14">
    <property type="entry name" value="FRUCTOSELYSINE 6-PHOSPHATE DEGLYCASE"/>
    <property type="match status" value="1"/>
</dbReference>
<keyword evidence="3" id="KW-1185">Reference proteome</keyword>
<protein>
    <submittedName>
        <fullName evidence="2">Phosphosugar isomerase</fullName>
    </submittedName>
</protein>
<dbReference type="GO" id="GO:0006002">
    <property type="term" value="P:fructose 6-phosphate metabolic process"/>
    <property type="evidence" value="ECO:0007669"/>
    <property type="project" value="TreeGrafter"/>
</dbReference>
<dbReference type="STRING" id="371042.NG99_09790"/>
<dbReference type="InterPro" id="IPR046348">
    <property type="entry name" value="SIS_dom_sf"/>
</dbReference>
<evidence type="ECO:0000259" key="1">
    <source>
        <dbReference type="PROSITE" id="PS51464"/>
    </source>
</evidence>
<dbReference type="GO" id="GO:0006487">
    <property type="term" value="P:protein N-linked glycosylation"/>
    <property type="evidence" value="ECO:0007669"/>
    <property type="project" value="TreeGrafter"/>
</dbReference>
<gene>
    <name evidence="2" type="ORF">NG99_09790</name>
</gene>
<evidence type="ECO:0000313" key="2">
    <source>
        <dbReference type="EMBL" id="KGT94423.1"/>
    </source>
</evidence>
<evidence type="ECO:0000313" key="3">
    <source>
        <dbReference type="Proteomes" id="UP000030351"/>
    </source>
</evidence>
<dbReference type="GO" id="GO:0016853">
    <property type="term" value="F:isomerase activity"/>
    <property type="evidence" value="ECO:0007669"/>
    <property type="project" value="UniProtKB-KW"/>
</dbReference>
<keyword evidence="2" id="KW-0413">Isomerase</keyword>
<feature type="domain" description="SIS" evidence="1">
    <location>
        <begin position="11"/>
        <end position="151"/>
    </location>
</feature>
<proteinExistence type="predicted"/>
<dbReference type="CDD" id="cd05710">
    <property type="entry name" value="SIS_1"/>
    <property type="match status" value="1"/>
</dbReference>
<dbReference type="OrthoDB" id="9782098at2"/>
<dbReference type="InterPro" id="IPR024713">
    <property type="entry name" value="Fructosamine_deglycase_FrlB"/>
</dbReference>
<dbReference type="eggNOG" id="COG2222">
    <property type="taxonomic scope" value="Bacteria"/>
</dbReference>
<sequence length="325" mass="35951">MNTSAIISSLIEQRFLPQGGLSQVFLVACGGSLVDMYPANYFLNSESATLHSYMMTANEFVHAAPKTLGPQSLTIVCSHGGNTPESVAAAQLAQRRGSVTVTLTHNENADLIGFSDSNLLYAWGDDSKVINNPMAIILSLCVEALHQTEGYEGYADFRAGMEQIDGIVSRARRQVQARSAAFAERYAEESLFYILSSGASYGHAYGFAICSLMEMQWLNAASIHSGEFFHGPFEVTDSNTPWILLMNEGRTRGLDERVRDFLRQYGNKVEIVDAKELGLGVVSTSVVEYFNPVLFYSVMCEYRAALARIRQHPLETRRYMGQVAY</sequence>
<dbReference type="EMBL" id="JRUQ01000028">
    <property type="protein sequence ID" value="KGT94423.1"/>
    <property type="molecule type" value="Genomic_DNA"/>
</dbReference>
<dbReference type="Gene3D" id="3.40.50.10490">
    <property type="entry name" value="Glucose-6-phosphate isomerase like protein, domain 1"/>
    <property type="match status" value="1"/>
</dbReference>
<dbReference type="Gene3D" id="1.10.10.2240">
    <property type="match status" value="1"/>
</dbReference>
<comment type="caution">
    <text evidence="2">The sequence shown here is derived from an EMBL/GenBank/DDBJ whole genome shotgun (WGS) entry which is preliminary data.</text>
</comment>
<dbReference type="PIRSF" id="PIRSF009290">
    <property type="entry name" value="FrlB"/>
    <property type="match status" value="1"/>
</dbReference>
<dbReference type="GO" id="GO:0097367">
    <property type="term" value="F:carbohydrate derivative binding"/>
    <property type="evidence" value="ECO:0007669"/>
    <property type="project" value="InterPro"/>
</dbReference>